<organism evidence="2 3">
    <name type="scientific">Massilimicrobiota timonensis</name>
    <dbReference type="NCBI Taxonomy" id="1776392"/>
    <lineage>
        <taxon>Bacteria</taxon>
        <taxon>Bacillati</taxon>
        <taxon>Bacillota</taxon>
        <taxon>Erysipelotrichia</taxon>
        <taxon>Erysipelotrichales</taxon>
        <taxon>Erysipelotrichaceae</taxon>
        <taxon>Massilimicrobiota</taxon>
    </lineage>
</organism>
<dbReference type="Gene3D" id="2.40.50.660">
    <property type="match status" value="1"/>
</dbReference>
<keyword evidence="1" id="KW-1133">Transmembrane helix</keyword>
<evidence type="ECO:0008006" key="4">
    <source>
        <dbReference type="Google" id="ProtNLM"/>
    </source>
</evidence>
<evidence type="ECO:0000256" key="1">
    <source>
        <dbReference type="SAM" id="Phobius"/>
    </source>
</evidence>
<dbReference type="AlphaFoldDB" id="A0A1Y4STN8"/>
<name>A0A1Y4STN8_9FIRM</name>
<dbReference type="Pfam" id="PF10694">
    <property type="entry name" value="DUF2500"/>
    <property type="match status" value="1"/>
</dbReference>
<dbReference type="Proteomes" id="UP000195305">
    <property type="component" value="Unassembled WGS sequence"/>
</dbReference>
<reference evidence="2 3" key="1">
    <citation type="journal article" date="2018" name="BMC Genomics">
        <title>Whole genome sequencing and function prediction of 133 gut anaerobes isolated from chicken caecum in pure cultures.</title>
        <authorList>
            <person name="Medvecky M."/>
            <person name="Cejkova D."/>
            <person name="Polansky O."/>
            <person name="Karasova D."/>
            <person name="Kubasova T."/>
            <person name="Cizek A."/>
            <person name="Rychlik I."/>
        </authorList>
    </citation>
    <scope>NUCLEOTIDE SEQUENCE [LARGE SCALE GENOMIC DNA]</scope>
    <source>
        <strain evidence="2 3">An13</strain>
    </source>
</reference>
<gene>
    <name evidence="2" type="ORF">B5E75_11085</name>
</gene>
<proteinExistence type="predicted"/>
<evidence type="ECO:0000313" key="3">
    <source>
        <dbReference type="Proteomes" id="UP000195305"/>
    </source>
</evidence>
<comment type="caution">
    <text evidence="2">The sequence shown here is derived from an EMBL/GenBank/DDBJ whole genome shotgun (WGS) entry which is preliminary data.</text>
</comment>
<accession>A0A1Y4STN8</accession>
<keyword evidence="1" id="KW-0812">Transmembrane</keyword>
<protein>
    <recommendedName>
        <fullName evidence="4">DUF2500 domain-containing protein</fullName>
    </recommendedName>
</protein>
<keyword evidence="1" id="KW-0472">Membrane</keyword>
<keyword evidence="3" id="KW-1185">Reference proteome</keyword>
<sequence length="121" mass="14010">MFVENNSFDMIFMIVFFIIAGTFLFMIVNGISKWHRNNQSPRLTVKAKVVSKRMDVSSHLHGDNMMAHSTTFYYVTFEVKSGNRLEFALKGNDYGMLAENDVGELTFQGTRYISFVREKMD</sequence>
<feature type="transmembrane region" description="Helical" evidence="1">
    <location>
        <begin position="12"/>
        <end position="32"/>
    </location>
</feature>
<dbReference type="InterPro" id="IPR019635">
    <property type="entry name" value="DUF2500"/>
</dbReference>
<dbReference type="EMBL" id="NFLJ01000034">
    <property type="protein sequence ID" value="OUQ33276.1"/>
    <property type="molecule type" value="Genomic_DNA"/>
</dbReference>
<evidence type="ECO:0000313" key="2">
    <source>
        <dbReference type="EMBL" id="OUQ33276.1"/>
    </source>
</evidence>